<dbReference type="EMBL" id="CAJVPW010044331">
    <property type="protein sequence ID" value="CAG8753809.1"/>
    <property type="molecule type" value="Genomic_DNA"/>
</dbReference>
<evidence type="ECO:0000313" key="2">
    <source>
        <dbReference type="Proteomes" id="UP000789366"/>
    </source>
</evidence>
<feature type="non-terminal residue" evidence="1">
    <location>
        <position position="1"/>
    </location>
</feature>
<proteinExistence type="predicted"/>
<name>A0ACA9QI44_9GLOM</name>
<keyword evidence="2" id="KW-1185">Reference proteome</keyword>
<accession>A0ACA9QI44</accession>
<comment type="caution">
    <text evidence="1">The sequence shown here is derived from an EMBL/GenBank/DDBJ whole genome shotgun (WGS) entry which is preliminary data.</text>
</comment>
<sequence>EFSKWINDLFRGELHALFIQFRNLDDSKSNAVIKKFIKILVPEIGDQNFDDAASKFRSTFIECRHVLWTRINKLFEDLQRRAK</sequence>
<evidence type="ECO:0000313" key="1">
    <source>
        <dbReference type="EMBL" id="CAG8753809.1"/>
    </source>
</evidence>
<protein>
    <submittedName>
        <fullName evidence="1">986_t:CDS:1</fullName>
    </submittedName>
</protein>
<gene>
    <name evidence="1" type="ORF">SPELUC_LOCUS14665</name>
</gene>
<feature type="non-terminal residue" evidence="1">
    <location>
        <position position="83"/>
    </location>
</feature>
<organism evidence="1 2">
    <name type="scientific">Cetraspora pellucida</name>
    <dbReference type="NCBI Taxonomy" id="1433469"/>
    <lineage>
        <taxon>Eukaryota</taxon>
        <taxon>Fungi</taxon>
        <taxon>Fungi incertae sedis</taxon>
        <taxon>Mucoromycota</taxon>
        <taxon>Glomeromycotina</taxon>
        <taxon>Glomeromycetes</taxon>
        <taxon>Diversisporales</taxon>
        <taxon>Gigasporaceae</taxon>
        <taxon>Cetraspora</taxon>
    </lineage>
</organism>
<reference evidence="1" key="1">
    <citation type="submission" date="2021-06" db="EMBL/GenBank/DDBJ databases">
        <authorList>
            <person name="Kallberg Y."/>
            <person name="Tangrot J."/>
            <person name="Rosling A."/>
        </authorList>
    </citation>
    <scope>NUCLEOTIDE SEQUENCE</scope>
    <source>
        <strain evidence="1">28 12/20/2015</strain>
    </source>
</reference>
<dbReference type="Proteomes" id="UP000789366">
    <property type="component" value="Unassembled WGS sequence"/>
</dbReference>